<reference evidence="2 3" key="1">
    <citation type="submission" date="2016-10" db="EMBL/GenBank/DDBJ databases">
        <authorList>
            <person name="de Groot N.N."/>
        </authorList>
    </citation>
    <scope>NUCLEOTIDE SEQUENCE [LARGE SCALE GENOMIC DNA]</scope>
    <source>
        <strain evidence="2 3">JCM 11308</strain>
    </source>
</reference>
<dbReference type="AlphaFoldDB" id="A0A1G6T9S2"/>
<protein>
    <recommendedName>
        <fullName evidence="1">Type ISP restriction-modification enzyme LLaBIII C-terminal specificity domain-containing protein</fullName>
    </recommendedName>
</protein>
<dbReference type="Proteomes" id="UP000199417">
    <property type="component" value="Unassembled WGS sequence"/>
</dbReference>
<feature type="domain" description="Type ISP restriction-modification enzyme LLaBIII C-terminal specificity" evidence="1">
    <location>
        <begin position="2"/>
        <end position="129"/>
    </location>
</feature>
<sequence>MFEAAVKLGRTVLWLHTYGDVCIDEAAGRPERNVRLPVSDPARITNLTAVEAIPDTICYDPETLTIQFGGGSFGPVGPEVWEYTVGGRNVIRSWFIYRKTNPTGRWSSPLDDINAEEWPSDWNGEFIDLLTVLTRLVALHPQQAELLDQIVTGPVAAMDTLAATGVTWPTSNADKQRKPDYSIATTTDTARGQLGFDFGGS</sequence>
<gene>
    <name evidence="2" type="ORF">SAMN05444580_103448</name>
</gene>
<organism evidence="2 3">
    <name type="scientific">Rhodococcus tukisamuensis</name>
    <dbReference type="NCBI Taxonomy" id="168276"/>
    <lineage>
        <taxon>Bacteria</taxon>
        <taxon>Bacillati</taxon>
        <taxon>Actinomycetota</taxon>
        <taxon>Actinomycetes</taxon>
        <taxon>Mycobacteriales</taxon>
        <taxon>Nocardiaceae</taxon>
        <taxon>Rhodococcus</taxon>
    </lineage>
</organism>
<evidence type="ECO:0000313" key="3">
    <source>
        <dbReference type="Proteomes" id="UP000199417"/>
    </source>
</evidence>
<accession>A0A1G6T9S2</accession>
<dbReference type="Pfam" id="PF18135">
    <property type="entry name" value="Type_ISP_C"/>
    <property type="match status" value="1"/>
</dbReference>
<evidence type="ECO:0000259" key="1">
    <source>
        <dbReference type="Pfam" id="PF18135"/>
    </source>
</evidence>
<dbReference type="EMBL" id="FNAB01000003">
    <property type="protein sequence ID" value="SDD25818.1"/>
    <property type="molecule type" value="Genomic_DNA"/>
</dbReference>
<dbReference type="InterPro" id="IPR041635">
    <property type="entry name" value="Type_ISP_LLaBIII_C"/>
</dbReference>
<keyword evidence="3" id="KW-1185">Reference proteome</keyword>
<proteinExistence type="predicted"/>
<name>A0A1G6T9S2_9NOCA</name>
<evidence type="ECO:0000313" key="2">
    <source>
        <dbReference type="EMBL" id="SDD25818.1"/>
    </source>
</evidence>